<protein>
    <recommendedName>
        <fullName evidence="2">AsmA domain-containing protein</fullName>
    </recommendedName>
</protein>
<proteinExistence type="predicted"/>
<dbReference type="Proteomes" id="UP000434052">
    <property type="component" value="Unassembled WGS sequence"/>
</dbReference>
<feature type="non-terminal residue" evidence="3">
    <location>
        <position position="1"/>
    </location>
</feature>
<evidence type="ECO:0000259" key="2">
    <source>
        <dbReference type="Pfam" id="PF05170"/>
    </source>
</evidence>
<organism evidence="3 4">
    <name type="scientific">Oceanidesulfovibrio marinus</name>
    <dbReference type="NCBI Taxonomy" id="370038"/>
    <lineage>
        <taxon>Bacteria</taxon>
        <taxon>Pseudomonadati</taxon>
        <taxon>Thermodesulfobacteriota</taxon>
        <taxon>Desulfovibrionia</taxon>
        <taxon>Desulfovibrionales</taxon>
        <taxon>Desulfovibrionaceae</taxon>
        <taxon>Oceanidesulfovibrio</taxon>
    </lineage>
</organism>
<dbReference type="Pfam" id="PF05170">
    <property type="entry name" value="AsmA"/>
    <property type="match status" value="1"/>
</dbReference>
<dbReference type="EMBL" id="QMIF01000316">
    <property type="protein sequence ID" value="TVM24670.1"/>
    <property type="molecule type" value="Genomic_DNA"/>
</dbReference>
<dbReference type="InterPro" id="IPR007844">
    <property type="entry name" value="AsmA"/>
</dbReference>
<reference evidence="3 4" key="1">
    <citation type="submission" date="2018-06" db="EMBL/GenBank/DDBJ databases">
        <title>Complete genome of Desulfovibrio marinus P48SEP.</title>
        <authorList>
            <person name="Crispim J.S."/>
            <person name="Vidigal P.M.P."/>
            <person name="Silva L.C.F."/>
            <person name="Araujo L.C."/>
            <person name="Laguardia C.N."/>
            <person name="Dias R.S."/>
            <person name="Sousa M.P."/>
            <person name="Paula S.O."/>
            <person name="Silva C."/>
        </authorList>
    </citation>
    <scope>NUCLEOTIDE SEQUENCE [LARGE SCALE GENOMIC DNA]</scope>
    <source>
        <strain evidence="3 4">P48SEP</strain>
    </source>
</reference>
<dbReference type="AlphaFoldDB" id="A0A6P1ZA62"/>
<gene>
    <name evidence="3" type="ORF">DQK91_23320</name>
</gene>
<dbReference type="RefSeq" id="WP_144307638.1">
    <property type="nucleotide sequence ID" value="NZ_QMIF01000316.1"/>
</dbReference>
<evidence type="ECO:0000313" key="4">
    <source>
        <dbReference type="Proteomes" id="UP000434052"/>
    </source>
</evidence>
<comment type="caution">
    <text evidence="3">The sequence shown here is derived from an EMBL/GenBank/DDBJ whole genome shotgun (WGS) entry which is preliminary data.</text>
</comment>
<accession>A0A6P1ZA62</accession>
<name>A0A6P1ZA62_9BACT</name>
<feature type="non-terminal residue" evidence="3">
    <location>
        <position position="174"/>
    </location>
</feature>
<evidence type="ECO:0000313" key="3">
    <source>
        <dbReference type="EMBL" id="TVM24670.1"/>
    </source>
</evidence>
<feature type="region of interest" description="Disordered" evidence="1">
    <location>
        <begin position="1"/>
        <end position="46"/>
    </location>
</feature>
<evidence type="ECO:0000256" key="1">
    <source>
        <dbReference type="SAM" id="MobiDB-lite"/>
    </source>
</evidence>
<sequence length="174" mass="17841">DSAPPSLSGRLQIDSLDADRYTPAPSGKAAPATAKKSNGGAATPADAKTMPNVDLLLSMGKLKAGGARFSTLTLTVKSSRGKSRVNPLRADLYIGSLDADASFYLTVQALRTNLTSSLALINLGALLTDVSCKAAIRGSSKTAFAISAAGAVGPPILSTLNGRGYFLVTNRDFP</sequence>
<dbReference type="OrthoDB" id="9766390at2"/>
<feature type="domain" description="AsmA" evidence="2">
    <location>
        <begin position="5"/>
        <end position="163"/>
    </location>
</feature>